<dbReference type="Proteomes" id="UP000799118">
    <property type="component" value="Unassembled WGS sequence"/>
</dbReference>
<evidence type="ECO:0000313" key="2">
    <source>
        <dbReference type="Proteomes" id="UP000799118"/>
    </source>
</evidence>
<organism evidence="1 2">
    <name type="scientific">Gymnopus androsaceus JB14</name>
    <dbReference type="NCBI Taxonomy" id="1447944"/>
    <lineage>
        <taxon>Eukaryota</taxon>
        <taxon>Fungi</taxon>
        <taxon>Dikarya</taxon>
        <taxon>Basidiomycota</taxon>
        <taxon>Agaricomycotina</taxon>
        <taxon>Agaricomycetes</taxon>
        <taxon>Agaricomycetidae</taxon>
        <taxon>Agaricales</taxon>
        <taxon>Marasmiineae</taxon>
        <taxon>Omphalotaceae</taxon>
        <taxon>Gymnopus</taxon>
    </lineage>
</organism>
<gene>
    <name evidence="1" type="ORF">BT96DRAFT_1002983</name>
</gene>
<evidence type="ECO:0000313" key="1">
    <source>
        <dbReference type="EMBL" id="KAE9389725.1"/>
    </source>
</evidence>
<keyword evidence="2" id="KW-1185">Reference proteome</keyword>
<sequence length="325" mass="35831">MSSLAAIYFEQLSLLPTWSLSSCDVALRDILGSLKVNDLQPHVERRMNKHSLVNQIILAMRSTQYSFQGNQNCYLDTCRAFEQRFGPVLYRCLIQSLTLEVDLDREPLPYANSNFLPALRLAFSACPPDDLDRLLTALPVKKTNKDGSVLHRLNAPDGAGVIHNSRPFYNAFDLVFAVLEGRGYPYSVLNAATVALKSYNAKSLMGLPVPGSSNDRRRTERKEARIARVADELNALEDAKLTWPQPIPHETIMDCLCTYRDAIQYIPLSVCASCGAEDRLRSGSSCSLASLPSVGPGRGLSGIAALAALRISQMARKQTGSKRQL</sequence>
<dbReference type="AlphaFoldDB" id="A0A6A4GXH1"/>
<protein>
    <submittedName>
        <fullName evidence="1">Uncharacterized protein</fullName>
    </submittedName>
</protein>
<proteinExistence type="predicted"/>
<dbReference type="EMBL" id="ML769685">
    <property type="protein sequence ID" value="KAE9389725.1"/>
    <property type="molecule type" value="Genomic_DNA"/>
</dbReference>
<name>A0A6A4GXH1_9AGAR</name>
<reference evidence="1" key="1">
    <citation type="journal article" date="2019" name="Environ. Microbiol.">
        <title>Fungal ecological strategies reflected in gene transcription - a case study of two litter decomposers.</title>
        <authorList>
            <person name="Barbi F."/>
            <person name="Kohler A."/>
            <person name="Barry K."/>
            <person name="Baskaran P."/>
            <person name="Daum C."/>
            <person name="Fauchery L."/>
            <person name="Ihrmark K."/>
            <person name="Kuo A."/>
            <person name="LaButti K."/>
            <person name="Lipzen A."/>
            <person name="Morin E."/>
            <person name="Grigoriev I.V."/>
            <person name="Henrissat B."/>
            <person name="Lindahl B."/>
            <person name="Martin F."/>
        </authorList>
    </citation>
    <scope>NUCLEOTIDE SEQUENCE</scope>
    <source>
        <strain evidence="1">JB14</strain>
    </source>
</reference>
<accession>A0A6A4GXH1</accession>